<dbReference type="EMBL" id="JBHMQV010000009">
    <property type="protein sequence ID" value="MFC0844746.1"/>
    <property type="molecule type" value="Genomic_DNA"/>
</dbReference>
<evidence type="ECO:0000313" key="3">
    <source>
        <dbReference type="Proteomes" id="UP001589887"/>
    </source>
</evidence>
<keyword evidence="3" id="KW-1185">Reference proteome</keyword>
<evidence type="ECO:0000256" key="1">
    <source>
        <dbReference type="SAM" id="MobiDB-lite"/>
    </source>
</evidence>
<proteinExistence type="predicted"/>
<feature type="region of interest" description="Disordered" evidence="1">
    <location>
        <begin position="1"/>
        <end position="33"/>
    </location>
</feature>
<evidence type="ECO:0000313" key="2">
    <source>
        <dbReference type="EMBL" id="MFC0844746.1"/>
    </source>
</evidence>
<organism evidence="2 3">
    <name type="scientific">Streptomyces noboritoensis</name>
    <dbReference type="NCBI Taxonomy" id="67337"/>
    <lineage>
        <taxon>Bacteria</taxon>
        <taxon>Bacillati</taxon>
        <taxon>Actinomycetota</taxon>
        <taxon>Actinomycetes</taxon>
        <taxon>Kitasatosporales</taxon>
        <taxon>Streptomycetaceae</taxon>
        <taxon>Streptomyces</taxon>
    </lineage>
</organism>
<protein>
    <submittedName>
        <fullName evidence="2">Uncharacterized protein</fullName>
    </submittedName>
</protein>
<sequence>MSPAQRASYAADHLSKIPFETSPRPLAGPGDPRHVTHALLAAGWKITSAPGDVRLTLHGPDHTPHRLEIDPLSISREFVNSDGLTVGNSRGGIAGSSR</sequence>
<accession>A0ABV6TG19</accession>
<dbReference type="Proteomes" id="UP001589887">
    <property type="component" value="Unassembled WGS sequence"/>
</dbReference>
<gene>
    <name evidence="2" type="ORF">ACFH04_13660</name>
</gene>
<reference evidence="2 3" key="1">
    <citation type="submission" date="2024-09" db="EMBL/GenBank/DDBJ databases">
        <authorList>
            <person name="Sun Q."/>
            <person name="Mori K."/>
        </authorList>
    </citation>
    <scope>NUCLEOTIDE SEQUENCE [LARGE SCALE GENOMIC DNA]</scope>
    <source>
        <strain evidence="2 3">JCM 4557</strain>
    </source>
</reference>
<comment type="caution">
    <text evidence="2">The sequence shown here is derived from an EMBL/GenBank/DDBJ whole genome shotgun (WGS) entry which is preliminary data.</text>
</comment>
<name>A0ABV6TG19_9ACTN</name>
<dbReference type="RefSeq" id="WP_394319201.1">
    <property type="nucleotide sequence ID" value="NZ_JBHMQV010000009.1"/>
</dbReference>